<protein>
    <submittedName>
        <fullName evidence="3">Anti-sigma factor</fullName>
    </submittedName>
</protein>
<evidence type="ECO:0000313" key="3">
    <source>
        <dbReference type="EMBL" id="BAU91805.1"/>
    </source>
</evidence>
<dbReference type="OrthoDB" id="8454456at2"/>
<dbReference type="InterPro" id="IPR041649">
    <property type="entry name" value="NepR"/>
</dbReference>
<evidence type="ECO:0000256" key="1">
    <source>
        <dbReference type="SAM" id="MobiDB-lite"/>
    </source>
</evidence>
<dbReference type="Proteomes" id="UP000218288">
    <property type="component" value="Chromosome"/>
</dbReference>
<gene>
    <name evidence="3" type="primary">nepR</name>
    <name evidence="3" type="ORF">MPPM_3200</name>
</gene>
<evidence type="ECO:0000259" key="2">
    <source>
        <dbReference type="Pfam" id="PF18557"/>
    </source>
</evidence>
<feature type="region of interest" description="Disordered" evidence="1">
    <location>
        <begin position="1"/>
        <end position="30"/>
    </location>
</feature>
<name>A0A160PGK4_9HYPH</name>
<dbReference type="Pfam" id="PF18557">
    <property type="entry name" value="NepR"/>
    <property type="match status" value="1"/>
</dbReference>
<organism evidence="3 4">
    <name type="scientific">Methylorubrum populi</name>
    <dbReference type="NCBI Taxonomy" id="223967"/>
    <lineage>
        <taxon>Bacteria</taxon>
        <taxon>Pseudomonadati</taxon>
        <taxon>Pseudomonadota</taxon>
        <taxon>Alphaproteobacteria</taxon>
        <taxon>Hyphomicrobiales</taxon>
        <taxon>Methylobacteriaceae</taxon>
        <taxon>Methylorubrum</taxon>
    </lineage>
</organism>
<dbReference type="AlphaFoldDB" id="A0A160PGK4"/>
<dbReference type="EMBL" id="AP014809">
    <property type="protein sequence ID" value="BAU91805.1"/>
    <property type="molecule type" value="Genomic_DNA"/>
</dbReference>
<sequence>MNEDEPAGAFPPGDRPTRLRGENGLNDQTQRRIGNHLRALYDSVVQQPIPDRFRDLIARLEDDGPKSDEPAGS</sequence>
<dbReference type="RefSeq" id="WP_096485863.1">
    <property type="nucleotide sequence ID" value="NZ_AP014809.1"/>
</dbReference>
<evidence type="ECO:0000313" key="4">
    <source>
        <dbReference type="Proteomes" id="UP000218288"/>
    </source>
</evidence>
<reference evidence="3 4" key="1">
    <citation type="journal article" date="2016" name="Genome Announc.">
        <title>Complete Genome Sequence of Methylobacterium populi P-1M, Isolated from Pink-Pigmented Household Biofilm.</title>
        <authorList>
            <person name="Morohoshi T."/>
            <person name="Ikeda T."/>
        </authorList>
    </citation>
    <scope>NUCLEOTIDE SEQUENCE [LARGE SCALE GENOMIC DNA]</scope>
    <source>
        <strain evidence="3 4">P-1M</strain>
    </source>
</reference>
<accession>A0A160PGK4</accession>
<proteinExistence type="predicted"/>
<feature type="domain" description="Anti-sigma factor NepR" evidence="2">
    <location>
        <begin position="30"/>
        <end position="62"/>
    </location>
</feature>